<gene>
    <name evidence="3" type="ORF">SAMN05421666_0518</name>
</gene>
<proteinExistence type="predicted"/>
<evidence type="ECO:0000313" key="4">
    <source>
        <dbReference type="Proteomes" id="UP000186019"/>
    </source>
</evidence>
<dbReference type="Proteomes" id="UP000186019">
    <property type="component" value="Unassembled WGS sequence"/>
</dbReference>
<evidence type="ECO:0000256" key="1">
    <source>
        <dbReference type="SAM" id="MobiDB-lite"/>
    </source>
</evidence>
<organism evidence="3 4">
    <name type="scientific">Roseovarius nanhaiticus</name>
    <dbReference type="NCBI Taxonomy" id="573024"/>
    <lineage>
        <taxon>Bacteria</taxon>
        <taxon>Pseudomonadati</taxon>
        <taxon>Pseudomonadota</taxon>
        <taxon>Alphaproteobacteria</taxon>
        <taxon>Rhodobacterales</taxon>
        <taxon>Roseobacteraceae</taxon>
        <taxon>Roseovarius</taxon>
    </lineage>
</organism>
<dbReference type="AlphaFoldDB" id="A0A1N7ETR3"/>
<feature type="region of interest" description="Disordered" evidence="1">
    <location>
        <begin position="30"/>
        <end position="56"/>
    </location>
</feature>
<feature type="transmembrane region" description="Helical" evidence="2">
    <location>
        <begin position="6"/>
        <end position="23"/>
    </location>
</feature>
<keyword evidence="2" id="KW-0472">Membrane</keyword>
<keyword evidence="2" id="KW-0812">Transmembrane</keyword>
<keyword evidence="4" id="KW-1185">Reference proteome</keyword>
<accession>A0A1N7ETR3</accession>
<name>A0A1N7ETR3_9RHOB</name>
<dbReference type="EMBL" id="FTNV01000001">
    <property type="protein sequence ID" value="SIR91456.1"/>
    <property type="molecule type" value="Genomic_DNA"/>
</dbReference>
<protein>
    <submittedName>
        <fullName evidence="3">Uncharacterized protein</fullName>
    </submittedName>
</protein>
<reference evidence="3 4" key="1">
    <citation type="submission" date="2017-01" db="EMBL/GenBank/DDBJ databases">
        <authorList>
            <person name="Mah S.A."/>
            <person name="Swanson W.J."/>
            <person name="Moy G.W."/>
            <person name="Vacquier V.D."/>
        </authorList>
    </citation>
    <scope>NUCLEOTIDE SEQUENCE [LARGE SCALE GENOMIC DNA]</scope>
    <source>
        <strain evidence="3 4">DSM 29590</strain>
    </source>
</reference>
<dbReference type="RefSeq" id="WP_170846560.1">
    <property type="nucleotide sequence ID" value="NZ_FOAC01000001.1"/>
</dbReference>
<keyword evidence="2" id="KW-1133">Transmembrane helix</keyword>
<evidence type="ECO:0000256" key="2">
    <source>
        <dbReference type="SAM" id="Phobius"/>
    </source>
</evidence>
<sequence>MDLPLILILAGATFALVIVFVLWSKRATEKRMEEHPEPKSTLAKDKDSKGNPADVK</sequence>
<evidence type="ECO:0000313" key="3">
    <source>
        <dbReference type="EMBL" id="SIR91456.1"/>
    </source>
</evidence>